<keyword evidence="3" id="KW-1003">Cell membrane</keyword>
<keyword evidence="10" id="KW-1185">Reference proteome</keyword>
<dbReference type="AlphaFoldDB" id="A0A2V5KA14"/>
<evidence type="ECO:0000256" key="1">
    <source>
        <dbReference type="ARBA" id="ARBA00004651"/>
    </source>
</evidence>
<protein>
    <submittedName>
        <fullName evidence="9">Sugar ABC transporter permease</fullName>
    </submittedName>
</protein>
<proteinExistence type="inferred from homology"/>
<dbReference type="SUPFAM" id="SSF161098">
    <property type="entry name" value="MetI-like"/>
    <property type="match status" value="1"/>
</dbReference>
<feature type="transmembrane region" description="Helical" evidence="7">
    <location>
        <begin position="270"/>
        <end position="292"/>
    </location>
</feature>
<evidence type="ECO:0000313" key="10">
    <source>
        <dbReference type="Proteomes" id="UP000247476"/>
    </source>
</evidence>
<dbReference type="Gene3D" id="1.10.3720.10">
    <property type="entry name" value="MetI-like"/>
    <property type="match status" value="1"/>
</dbReference>
<evidence type="ECO:0000256" key="7">
    <source>
        <dbReference type="RuleBase" id="RU363032"/>
    </source>
</evidence>
<dbReference type="GO" id="GO:0005886">
    <property type="term" value="C:plasma membrane"/>
    <property type="evidence" value="ECO:0007669"/>
    <property type="project" value="UniProtKB-SubCell"/>
</dbReference>
<reference evidence="9 10" key="1">
    <citation type="submission" date="2018-05" db="EMBL/GenBank/DDBJ databases">
        <title>Paenibacillus flagellatus sp. nov., isolated from selenium mineral soil.</title>
        <authorList>
            <person name="Dai X."/>
        </authorList>
    </citation>
    <scope>NUCLEOTIDE SEQUENCE [LARGE SCALE GENOMIC DNA]</scope>
    <source>
        <strain evidence="9 10">DXL2</strain>
    </source>
</reference>
<evidence type="ECO:0000256" key="5">
    <source>
        <dbReference type="ARBA" id="ARBA00022989"/>
    </source>
</evidence>
<feature type="transmembrane region" description="Helical" evidence="7">
    <location>
        <begin position="21"/>
        <end position="45"/>
    </location>
</feature>
<feature type="transmembrane region" description="Helical" evidence="7">
    <location>
        <begin position="113"/>
        <end position="133"/>
    </location>
</feature>
<feature type="transmembrane region" description="Helical" evidence="7">
    <location>
        <begin position="82"/>
        <end position="101"/>
    </location>
</feature>
<dbReference type="PANTHER" id="PTHR30193">
    <property type="entry name" value="ABC TRANSPORTER PERMEASE PROTEIN"/>
    <property type="match status" value="1"/>
</dbReference>
<dbReference type="InterPro" id="IPR000515">
    <property type="entry name" value="MetI-like"/>
</dbReference>
<keyword evidence="2 7" id="KW-0813">Transport</keyword>
<comment type="similarity">
    <text evidence="7">Belongs to the binding-protein-dependent transport system permease family.</text>
</comment>
<gene>
    <name evidence="9" type="ORF">DLM86_04535</name>
</gene>
<dbReference type="InterPro" id="IPR051393">
    <property type="entry name" value="ABC_transporter_permease"/>
</dbReference>
<dbReference type="CDD" id="cd06261">
    <property type="entry name" value="TM_PBP2"/>
    <property type="match status" value="1"/>
</dbReference>
<feature type="domain" description="ABC transmembrane type-1" evidence="8">
    <location>
        <begin position="76"/>
        <end position="291"/>
    </location>
</feature>
<feature type="transmembrane region" description="Helical" evidence="7">
    <location>
        <begin position="163"/>
        <end position="186"/>
    </location>
</feature>
<dbReference type="PROSITE" id="PS50928">
    <property type="entry name" value="ABC_TM1"/>
    <property type="match status" value="1"/>
</dbReference>
<comment type="subcellular location">
    <subcellularLocation>
        <location evidence="1 7">Cell membrane</location>
        <topology evidence="1 7">Multi-pass membrane protein</topology>
    </subcellularLocation>
</comment>
<sequence>MKWSCRMNARNFRDQLQQFAFVLPALAVYIVFFIYPSVGSIYYSFTDWHGLEKNIAFVGWDNYARIVQDEAFATALSNTLRLVVVVSIVQNVAALALAIGLNGSIRTKKLLRTMFFMPAVISALSVGFVWSYIYNPVDGILNAALRAVGLSAWENDWLGNADIVLYSIMGIIVWQNVGYAMVIYLAGLQGISDSYYEAAAIEGAGPWQRFRAITLPLIGPATTVNVMLSVIGCLKMFDIIYATTGGGPGYATETIASLLFSNAFGGRNEYGYGAAIAIVLYVLIFVVSWIMLKFFRSREVEA</sequence>
<accession>A0A2V5KA14</accession>
<dbReference type="EMBL" id="QJVJ01000002">
    <property type="protein sequence ID" value="PYI56258.1"/>
    <property type="molecule type" value="Genomic_DNA"/>
</dbReference>
<keyword evidence="4 7" id="KW-0812">Transmembrane</keyword>
<evidence type="ECO:0000256" key="2">
    <source>
        <dbReference type="ARBA" id="ARBA00022448"/>
    </source>
</evidence>
<dbReference type="Proteomes" id="UP000247476">
    <property type="component" value="Unassembled WGS sequence"/>
</dbReference>
<name>A0A2V5KA14_9BACL</name>
<evidence type="ECO:0000256" key="4">
    <source>
        <dbReference type="ARBA" id="ARBA00022692"/>
    </source>
</evidence>
<dbReference type="InterPro" id="IPR035906">
    <property type="entry name" value="MetI-like_sf"/>
</dbReference>
<evidence type="ECO:0000313" key="9">
    <source>
        <dbReference type="EMBL" id="PYI56258.1"/>
    </source>
</evidence>
<feature type="transmembrane region" description="Helical" evidence="7">
    <location>
        <begin position="217"/>
        <end position="237"/>
    </location>
</feature>
<keyword evidence="5 7" id="KW-1133">Transmembrane helix</keyword>
<keyword evidence="6 7" id="KW-0472">Membrane</keyword>
<dbReference type="PANTHER" id="PTHR30193:SF37">
    <property type="entry name" value="INNER MEMBRANE ABC TRANSPORTER PERMEASE PROTEIN YCJO"/>
    <property type="match status" value="1"/>
</dbReference>
<evidence type="ECO:0000256" key="3">
    <source>
        <dbReference type="ARBA" id="ARBA00022475"/>
    </source>
</evidence>
<comment type="caution">
    <text evidence="9">The sequence shown here is derived from an EMBL/GenBank/DDBJ whole genome shotgun (WGS) entry which is preliminary data.</text>
</comment>
<dbReference type="GO" id="GO:0055085">
    <property type="term" value="P:transmembrane transport"/>
    <property type="evidence" value="ECO:0007669"/>
    <property type="project" value="InterPro"/>
</dbReference>
<dbReference type="Pfam" id="PF00528">
    <property type="entry name" value="BPD_transp_1"/>
    <property type="match status" value="1"/>
</dbReference>
<evidence type="ECO:0000256" key="6">
    <source>
        <dbReference type="ARBA" id="ARBA00023136"/>
    </source>
</evidence>
<evidence type="ECO:0000259" key="8">
    <source>
        <dbReference type="PROSITE" id="PS50928"/>
    </source>
</evidence>
<organism evidence="9 10">
    <name type="scientific">Paenibacillus flagellatus</name>
    <dbReference type="NCBI Taxonomy" id="2211139"/>
    <lineage>
        <taxon>Bacteria</taxon>
        <taxon>Bacillati</taxon>
        <taxon>Bacillota</taxon>
        <taxon>Bacilli</taxon>
        <taxon>Bacillales</taxon>
        <taxon>Paenibacillaceae</taxon>
        <taxon>Paenibacillus</taxon>
    </lineage>
</organism>